<sequence length="222" mass="25070">MSLPNRFEDTYLDFTENVFKSNKSSIISKVSTKPLKSGGASFKTNVLVEKSSSKYVYKPSIGAALFSFIFLAVGLGVLFYGLFPLFKSNYETTSINWFLLVFGLIFSSAGGVLFFNFYKPRVFDKQLGVYYKAYNVDIHKIRKDTSNKYIILKSIVALQIIGEHVKSDKGSYKSFELNLVLEDASRKNVVDHGNLKSIIDDAHVLSQFLNVPIWHAKSNDDQ</sequence>
<feature type="transmembrane region" description="Helical" evidence="1">
    <location>
        <begin position="61"/>
        <end position="83"/>
    </location>
</feature>
<keyword evidence="1" id="KW-1133">Transmembrane helix</keyword>
<organism evidence="2 3">
    <name type="scientific">Winogradskyella echinorum</name>
    <dbReference type="NCBI Taxonomy" id="538189"/>
    <lineage>
        <taxon>Bacteria</taxon>
        <taxon>Pseudomonadati</taxon>
        <taxon>Bacteroidota</taxon>
        <taxon>Flavobacteriia</taxon>
        <taxon>Flavobacteriales</taxon>
        <taxon>Flavobacteriaceae</taxon>
        <taxon>Winogradskyella</taxon>
    </lineage>
</organism>
<proteinExistence type="predicted"/>
<name>A0ABR6Y187_9FLAO</name>
<comment type="caution">
    <text evidence="2">The sequence shown here is derived from an EMBL/GenBank/DDBJ whole genome shotgun (WGS) entry which is preliminary data.</text>
</comment>
<keyword evidence="3" id="KW-1185">Reference proteome</keyword>
<protein>
    <submittedName>
        <fullName evidence="2">Uncharacterized protein</fullName>
    </submittedName>
</protein>
<feature type="transmembrane region" description="Helical" evidence="1">
    <location>
        <begin position="95"/>
        <end position="118"/>
    </location>
</feature>
<evidence type="ECO:0000313" key="2">
    <source>
        <dbReference type="EMBL" id="MBC3846473.1"/>
    </source>
</evidence>
<keyword evidence="1" id="KW-0812">Transmembrane</keyword>
<evidence type="ECO:0000313" key="3">
    <source>
        <dbReference type="Proteomes" id="UP000607435"/>
    </source>
</evidence>
<dbReference type="EMBL" id="JACOME010000002">
    <property type="protein sequence ID" value="MBC3846473.1"/>
    <property type="molecule type" value="Genomic_DNA"/>
</dbReference>
<dbReference type="Proteomes" id="UP000607435">
    <property type="component" value="Unassembled WGS sequence"/>
</dbReference>
<dbReference type="RefSeq" id="WP_186845588.1">
    <property type="nucleotide sequence ID" value="NZ_JACOME010000002.1"/>
</dbReference>
<keyword evidence="1" id="KW-0472">Membrane</keyword>
<reference evidence="2 3" key="1">
    <citation type="submission" date="2020-08" db="EMBL/GenBank/DDBJ databases">
        <title>Winogradskyella ouciana sp. nov., isolated from the hadal seawater of the Mariana Trench.</title>
        <authorList>
            <person name="He X."/>
        </authorList>
    </citation>
    <scope>NUCLEOTIDE SEQUENCE [LARGE SCALE GENOMIC DNA]</scope>
    <source>
        <strain evidence="2 3">KCTC 22026</strain>
    </source>
</reference>
<gene>
    <name evidence="2" type="ORF">H6H04_08785</name>
</gene>
<evidence type="ECO:0000256" key="1">
    <source>
        <dbReference type="SAM" id="Phobius"/>
    </source>
</evidence>
<accession>A0ABR6Y187</accession>